<evidence type="ECO:0000256" key="6">
    <source>
        <dbReference type="ARBA" id="ARBA00022989"/>
    </source>
</evidence>
<feature type="transmembrane region" description="Helical" evidence="8">
    <location>
        <begin position="291"/>
        <end position="310"/>
    </location>
</feature>
<comment type="caution">
    <text evidence="9">The sequence shown here is derived from an EMBL/GenBank/DDBJ whole genome shotgun (WGS) entry which is preliminary data.</text>
</comment>
<reference evidence="10" key="1">
    <citation type="journal article" date="2019" name="Int. J. Syst. Evol. Microbiol.">
        <title>The Global Catalogue of Microorganisms (GCM) 10K type strain sequencing project: providing services to taxonomists for standard genome sequencing and annotation.</title>
        <authorList>
            <consortium name="The Broad Institute Genomics Platform"/>
            <consortium name="The Broad Institute Genome Sequencing Center for Infectious Disease"/>
            <person name="Wu L."/>
            <person name="Ma J."/>
        </authorList>
    </citation>
    <scope>NUCLEOTIDE SEQUENCE [LARGE SCALE GENOMIC DNA]</scope>
    <source>
        <strain evidence="10">JCM 14969</strain>
    </source>
</reference>
<feature type="transmembrane region" description="Helical" evidence="8">
    <location>
        <begin position="241"/>
        <end position="262"/>
    </location>
</feature>
<comment type="subcellular location">
    <subcellularLocation>
        <location evidence="1">Cell membrane</location>
        <topology evidence="1">Multi-pass membrane protein</topology>
    </subcellularLocation>
</comment>
<evidence type="ECO:0000313" key="9">
    <source>
        <dbReference type="EMBL" id="GAA1605051.1"/>
    </source>
</evidence>
<gene>
    <name evidence="9" type="ORF">GCM10009789_68760</name>
</gene>
<feature type="transmembrane region" description="Helical" evidence="8">
    <location>
        <begin position="502"/>
        <end position="525"/>
    </location>
</feature>
<dbReference type="Proteomes" id="UP001500393">
    <property type="component" value="Unassembled WGS sequence"/>
</dbReference>
<evidence type="ECO:0000256" key="7">
    <source>
        <dbReference type="ARBA" id="ARBA00023136"/>
    </source>
</evidence>
<feature type="transmembrane region" description="Helical" evidence="8">
    <location>
        <begin position="405"/>
        <end position="425"/>
    </location>
</feature>
<evidence type="ECO:0000256" key="8">
    <source>
        <dbReference type="SAM" id="Phobius"/>
    </source>
</evidence>
<evidence type="ECO:0008006" key="11">
    <source>
        <dbReference type="Google" id="ProtNLM"/>
    </source>
</evidence>
<evidence type="ECO:0000256" key="3">
    <source>
        <dbReference type="ARBA" id="ARBA00022692"/>
    </source>
</evidence>
<keyword evidence="6 8" id="KW-1133">Transmembrane helix</keyword>
<feature type="transmembrane region" description="Helical" evidence="8">
    <location>
        <begin position="162"/>
        <end position="183"/>
    </location>
</feature>
<accession>A0ABP4QAC8</accession>
<dbReference type="EMBL" id="BAAAOS010000054">
    <property type="protein sequence ID" value="GAA1605051.1"/>
    <property type="molecule type" value="Genomic_DNA"/>
</dbReference>
<dbReference type="PANTHER" id="PTHR47019">
    <property type="entry name" value="LIPID II FLIPPASE MURJ"/>
    <property type="match status" value="1"/>
</dbReference>
<evidence type="ECO:0000313" key="10">
    <source>
        <dbReference type="Proteomes" id="UP001500393"/>
    </source>
</evidence>
<dbReference type="InterPro" id="IPR004268">
    <property type="entry name" value="MurJ"/>
</dbReference>
<proteinExistence type="predicted"/>
<dbReference type="PRINTS" id="PR01806">
    <property type="entry name" value="VIRFACTRMVIN"/>
</dbReference>
<feature type="transmembrane region" description="Helical" evidence="8">
    <location>
        <begin position="331"/>
        <end position="351"/>
    </location>
</feature>
<dbReference type="Pfam" id="PF03023">
    <property type="entry name" value="MurJ"/>
    <property type="match status" value="1"/>
</dbReference>
<evidence type="ECO:0000256" key="5">
    <source>
        <dbReference type="ARBA" id="ARBA00022984"/>
    </source>
</evidence>
<dbReference type="PANTHER" id="PTHR47019:SF1">
    <property type="entry name" value="LIPID II FLIPPASE MURJ"/>
    <property type="match status" value="1"/>
</dbReference>
<feature type="transmembrane region" description="Helical" evidence="8">
    <location>
        <begin position="474"/>
        <end position="496"/>
    </location>
</feature>
<evidence type="ECO:0000256" key="1">
    <source>
        <dbReference type="ARBA" id="ARBA00004651"/>
    </source>
</evidence>
<feature type="transmembrane region" description="Helical" evidence="8">
    <location>
        <begin position="371"/>
        <end position="393"/>
    </location>
</feature>
<keyword evidence="4" id="KW-0133">Cell shape</keyword>
<feature type="transmembrane region" description="Helical" evidence="8">
    <location>
        <begin position="32"/>
        <end position="50"/>
    </location>
</feature>
<keyword evidence="7 8" id="KW-0472">Membrane</keyword>
<name>A0ABP4QAC8_9ACTN</name>
<dbReference type="InterPro" id="IPR051050">
    <property type="entry name" value="Lipid_II_flippase_MurJ/MviN"/>
</dbReference>
<organism evidence="9 10">
    <name type="scientific">Kribbella sancticallisti</name>
    <dbReference type="NCBI Taxonomy" id="460087"/>
    <lineage>
        <taxon>Bacteria</taxon>
        <taxon>Bacillati</taxon>
        <taxon>Actinomycetota</taxon>
        <taxon>Actinomycetes</taxon>
        <taxon>Propionibacteriales</taxon>
        <taxon>Kribbellaceae</taxon>
        <taxon>Kribbella</taxon>
    </lineage>
</organism>
<keyword evidence="2" id="KW-1003">Cell membrane</keyword>
<feature type="transmembrane region" description="Helical" evidence="8">
    <location>
        <begin position="431"/>
        <end position="453"/>
    </location>
</feature>
<protein>
    <recommendedName>
        <fullName evidence="11">Peptidoglycan lipid II flippase</fullName>
    </recommendedName>
</protein>
<keyword evidence="10" id="KW-1185">Reference proteome</keyword>
<sequence length="545" mass="58209">MTTTDGPPLLRSSAVMAAGTIVSRITGFARNAALVAALGTALLADAYNVANTMPTILYILLLGGALNAVFVPQLTAAARRDPDHGAEFANRLLNAALLFLLTITVASWLLAPQIVDLYSDFTGAQRTLTITFARFFLPQIFFYGLFTMLGQLLNVRGRFGPMMWAPVVNNLVVIGTVCIYLVVASDSNTAAELGTPEIRLLGAGTTAGVIVQALILIPALRATGFKWRPRVRWRDKDLRQIAGLAVWTVLVVVVNQIGYWVVTLLSTNVSVAADRQGIPYGVGYTAYSNAYLLWLIPQGVVTVSMLTALMPRLSNSAADHDFATVRADVAYAVRISATVIVPTAMLFLALGPQIATAAFLRGNVTLQDTLAIGYMLMAFALGLIPFSMQYLLVRVFYALHDTKTPLAIAVATTCVHGWLSIAAFATLPPRWAVTGMAAAYGIAYAVGLAITARQLRARIGDFGTRDAIGHHTRLLLASLVPAAAAYAIGRVSAAWIGHGSSASLLAVAAGSLGFLVLFALSARVLRISEITMLARTARRHVRRLI</sequence>
<dbReference type="NCBIfam" id="TIGR01695">
    <property type="entry name" value="murJ_mviN"/>
    <property type="match status" value="1"/>
</dbReference>
<feature type="transmembrane region" description="Helical" evidence="8">
    <location>
        <begin position="88"/>
        <end position="111"/>
    </location>
</feature>
<keyword evidence="5" id="KW-0573">Peptidoglycan synthesis</keyword>
<feature type="transmembrane region" description="Helical" evidence="8">
    <location>
        <begin position="131"/>
        <end position="150"/>
    </location>
</feature>
<keyword evidence="3 8" id="KW-0812">Transmembrane</keyword>
<dbReference type="RefSeq" id="WP_020385384.1">
    <property type="nucleotide sequence ID" value="NZ_BAAAOS010000054.1"/>
</dbReference>
<dbReference type="CDD" id="cd13123">
    <property type="entry name" value="MATE_MurJ_like"/>
    <property type="match status" value="1"/>
</dbReference>
<evidence type="ECO:0000256" key="2">
    <source>
        <dbReference type="ARBA" id="ARBA00022475"/>
    </source>
</evidence>
<feature type="transmembrane region" description="Helical" evidence="8">
    <location>
        <begin position="198"/>
        <end position="220"/>
    </location>
</feature>
<feature type="transmembrane region" description="Helical" evidence="8">
    <location>
        <begin position="56"/>
        <end position="76"/>
    </location>
</feature>
<evidence type="ECO:0000256" key="4">
    <source>
        <dbReference type="ARBA" id="ARBA00022960"/>
    </source>
</evidence>